<reference evidence="1 2" key="3">
    <citation type="journal article" date="2022" name="Microbiol. Spectr.">
        <title>Folding features and dynamics of 3D genome architecture in plant fungal pathogens.</title>
        <authorList>
            <person name="Xia C."/>
        </authorList>
    </citation>
    <scope>NUCLEOTIDE SEQUENCE [LARGE SCALE GENOMIC DNA]</scope>
    <source>
        <strain evidence="1 2">93-210</strain>
    </source>
</reference>
<feature type="non-terminal residue" evidence="1">
    <location>
        <position position="148"/>
    </location>
</feature>
<protein>
    <submittedName>
        <fullName evidence="1">Uncharacterized protein</fullName>
    </submittedName>
</protein>
<accession>A0ACC0E473</accession>
<evidence type="ECO:0000313" key="1">
    <source>
        <dbReference type="EMBL" id="KAI7944497.1"/>
    </source>
</evidence>
<gene>
    <name evidence="1" type="ORF">MJO28_010192</name>
</gene>
<reference evidence="2" key="1">
    <citation type="journal article" date="2018" name="BMC Genomics">
        <title>Genomic insights into host adaptation between the wheat stripe rust pathogen (Puccinia striiformis f. sp. tritici) and the barley stripe rust pathogen (Puccinia striiformis f. sp. hordei).</title>
        <authorList>
            <person name="Xia C."/>
            <person name="Wang M."/>
            <person name="Yin C."/>
            <person name="Cornejo O.E."/>
            <person name="Hulbert S.H."/>
            <person name="Chen X."/>
        </authorList>
    </citation>
    <scope>NUCLEOTIDE SEQUENCE [LARGE SCALE GENOMIC DNA]</scope>
    <source>
        <strain evidence="2">93-210</strain>
    </source>
</reference>
<dbReference type="EMBL" id="CM045874">
    <property type="protein sequence ID" value="KAI7944497.1"/>
    <property type="molecule type" value="Genomic_DNA"/>
</dbReference>
<dbReference type="Proteomes" id="UP001060170">
    <property type="component" value="Chromosome 10"/>
</dbReference>
<name>A0ACC0E473_9BASI</name>
<comment type="caution">
    <text evidence="1">The sequence shown here is derived from an EMBL/GenBank/DDBJ whole genome shotgun (WGS) entry which is preliminary data.</text>
</comment>
<organism evidence="1 2">
    <name type="scientific">Puccinia striiformis f. sp. tritici</name>
    <dbReference type="NCBI Taxonomy" id="168172"/>
    <lineage>
        <taxon>Eukaryota</taxon>
        <taxon>Fungi</taxon>
        <taxon>Dikarya</taxon>
        <taxon>Basidiomycota</taxon>
        <taxon>Pucciniomycotina</taxon>
        <taxon>Pucciniomycetes</taxon>
        <taxon>Pucciniales</taxon>
        <taxon>Pucciniaceae</taxon>
        <taxon>Puccinia</taxon>
    </lineage>
</organism>
<evidence type="ECO:0000313" key="2">
    <source>
        <dbReference type="Proteomes" id="UP001060170"/>
    </source>
</evidence>
<sequence>MLPPPLNNSVLRCVVHWFLYQHEQPGPRMYVRRVAFQEDPRWEPWNDDRMPSIRYLEQLQVGHSWLCNQLREVLQQDPLIQKGDAFWQPLILFILFSYWIPQIDHNVQHGTSRRGLRKRYVLGTTLCRLFLPLYIWGCPNNVLFVTVN</sequence>
<reference evidence="2" key="2">
    <citation type="journal article" date="2018" name="Mol. Plant Microbe Interact.">
        <title>Genome sequence resources for the wheat stripe rust pathogen (Puccinia striiformis f. sp. tritici) and the barley stripe rust pathogen (Puccinia striiformis f. sp. hordei).</title>
        <authorList>
            <person name="Xia C."/>
            <person name="Wang M."/>
            <person name="Yin C."/>
            <person name="Cornejo O.E."/>
            <person name="Hulbert S.H."/>
            <person name="Chen X."/>
        </authorList>
    </citation>
    <scope>NUCLEOTIDE SEQUENCE [LARGE SCALE GENOMIC DNA]</scope>
    <source>
        <strain evidence="2">93-210</strain>
    </source>
</reference>
<proteinExistence type="predicted"/>
<keyword evidence="2" id="KW-1185">Reference proteome</keyword>